<dbReference type="STRING" id="35128.B5YM37"/>
<evidence type="ECO:0000256" key="2">
    <source>
        <dbReference type="ARBA" id="ARBA00022801"/>
    </source>
</evidence>
<comment type="similarity">
    <text evidence="1">Belongs to the AB hydrolase superfamily.</text>
</comment>
<gene>
    <name evidence="5" type="ORF">THAPS_264541</name>
</gene>
<dbReference type="PRINTS" id="PR00111">
    <property type="entry name" value="ABHYDROLASE"/>
</dbReference>
<keyword evidence="6" id="KW-1185">Reference proteome</keyword>
<dbReference type="Pfam" id="PF00561">
    <property type="entry name" value="Abhydrolase_1"/>
    <property type="match status" value="1"/>
</dbReference>
<name>B5YM37_THAPS</name>
<dbReference type="PANTHER" id="PTHR43798:SF14">
    <property type="entry name" value="SERINE HYDROLASE-LIKE PROTEIN DDB_G0286239"/>
    <property type="match status" value="1"/>
</dbReference>
<organism evidence="5 6">
    <name type="scientific">Thalassiosira pseudonana</name>
    <name type="common">Marine diatom</name>
    <name type="synonym">Cyclotella nana</name>
    <dbReference type="NCBI Taxonomy" id="35128"/>
    <lineage>
        <taxon>Eukaryota</taxon>
        <taxon>Sar</taxon>
        <taxon>Stramenopiles</taxon>
        <taxon>Ochrophyta</taxon>
        <taxon>Bacillariophyta</taxon>
        <taxon>Coscinodiscophyceae</taxon>
        <taxon>Thalassiosirophycidae</taxon>
        <taxon>Thalassiosirales</taxon>
        <taxon>Thalassiosiraceae</taxon>
        <taxon>Thalassiosira</taxon>
    </lineage>
</organism>
<feature type="compositionally biased region" description="Polar residues" evidence="3">
    <location>
        <begin position="54"/>
        <end position="70"/>
    </location>
</feature>
<reference evidence="5 6" key="2">
    <citation type="journal article" date="2008" name="Nature">
        <title>The Phaeodactylum genome reveals the evolutionary history of diatom genomes.</title>
        <authorList>
            <person name="Bowler C."/>
            <person name="Allen A.E."/>
            <person name="Badger J.H."/>
            <person name="Grimwood J."/>
            <person name="Jabbari K."/>
            <person name="Kuo A."/>
            <person name="Maheswari U."/>
            <person name="Martens C."/>
            <person name="Maumus F."/>
            <person name="Otillar R.P."/>
            <person name="Rayko E."/>
            <person name="Salamov A."/>
            <person name="Vandepoele K."/>
            <person name="Beszteri B."/>
            <person name="Gruber A."/>
            <person name="Heijde M."/>
            <person name="Katinka M."/>
            <person name="Mock T."/>
            <person name="Valentin K."/>
            <person name="Verret F."/>
            <person name="Berges J.A."/>
            <person name="Brownlee C."/>
            <person name="Cadoret J.P."/>
            <person name="Chiovitti A."/>
            <person name="Choi C.J."/>
            <person name="Coesel S."/>
            <person name="De Martino A."/>
            <person name="Detter J.C."/>
            <person name="Durkin C."/>
            <person name="Falciatore A."/>
            <person name="Fournet J."/>
            <person name="Haruta M."/>
            <person name="Huysman M.J."/>
            <person name="Jenkins B.D."/>
            <person name="Jiroutova K."/>
            <person name="Jorgensen R.E."/>
            <person name="Joubert Y."/>
            <person name="Kaplan A."/>
            <person name="Kroger N."/>
            <person name="Kroth P.G."/>
            <person name="La Roche J."/>
            <person name="Lindquist E."/>
            <person name="Lommer M."/>
            <person name="Martin-Jezequel V."/>
            <person name="Lopez P.J."/>
            <person name="Lucas S."/>
            <person name="Mangogna M."/>
            <person name="McGinnis K."/>
            <person name="Medlin L.K."/>
            <person name="Montsant A."/>
            <person name="Oudot-Le Secq M.P."/>
            <person name="Napoli C."/>
            <person name="Obornik M."/>
            <person name="Parker M.S."/>
            <person name="Petit J.L."/>
            <person name="Porcel B.M."/>
            <person name="Poulsen N."/>
            <person name="Robison M."/>
            <person name="Rychlewski L."/>
            <person name="Rynearson T.A."/>
            <person name="Schmutz J."/>
            <person name="Shapiro H."/>
            <person name="Siaut M."/>
            <person name="Stanley M."/>
            <person name="Sussman M.R."/>
            <person name="Taylor A.R."/>
            <person name="Vardi A."/>
            <person name="von Dassow P."/>
            <person name="Vyverman W."/>
            <person name="Willis A."/>
            <person name="Wyrwicz L.S."/>
            <person name="Rokhsar D.S."/>
            <person name="Weissenbach J."/>
            <person name="Armbrust E.V."/>
            <person name="Green B.R."/>
            <person name="Van de Peer Y."/>
            <person name="Grigoriev I.V."/>
        </authorList>
    </citation>
    <scope>NUCLEOTIDE SEQUENCE [LARGE SCALE GENOMIC DNA]</scope>
    <source>
        <strain evidence="5 6">CCMP1335</strain>
    </source>
</reference>
<sequence>IICLHGWLDNAASFNRLAPLLLAAHNSPMEIVALDFPGHGLSSHKSVDGPPHSGDTNSSKQEQEGATNENKVTVIGHSMGAGVSVVLAAAFPEWCSSLILLEGGGPLARNAKDCARHVRAACQRR</sequence>
<dbReference type="GeneID" id="7450881"/>
<feature type="non-terminal residue" evidence="5">
    <location>
        <position position="125"/>
    </location>
</feature>
<reference evidence="5 6" key="1">
    <citation type="journal article" date="2004" name="Science">
        <title>The genome of the diatom Thalassiosira pseudonana: ecology, evolution, and metabolism.</title>
        <authorList>
            <person name="Armbrust E.V."/>
            <person name="Berges J.A."/>
            <person name="Bowler C."/>
            <person name="Green B.R."/>
            <person name="Martinez D."/>
            <person name="Putnam N.H."/>
            <person name="Zhou S."/>
            <person name="Allen A.E."/>
            <person name="Apt K.E."/>
            <person name="Bechner M."/>
            <person name="Brzezinski M.A."/>
            <person name="Chaal B.K."/>
            <person name="Chiovitti A."/>
            <person name="Davis A.K."/>
            <person name="Demarest M.S."/>
            <person name="Detter J.C."/>
            <person name="Glavina T."/>
            <person name="Goodstein D."/>
            <person name="Hadi M.Z."/>
            <person name="Hellsten U."/>
            <person name="Hildebrand M."/>
            <person name="Jenkins B.D."/>
            <person name="Jurka J."/>
            <person name="Kapitonov V.V."/>
            <person name="Kroger N."/>
            <person name="Lau W.W."/>
            <person name="Lane T.W."/>
            <person name="Larimer F.W."/>
            <person name="Lippmeier J.C."/>
            <person name="Lucas S."/>
            <person name="Medina M."/>
            <person name="Montsant A."/>
            <person name="Obornik M."/>
            <person name="Parker M.S."/>
            <person name="Palenik B."/>
            <person name="Pazour G.J."/>
            <person name="Richardson P.M."/>
            <person name="Rynearson T.A."/>
            <person name="Saito M.A."/>
            <person name="Schwartz D.C."/>
            <person name="Thamatrakoln K."/>
            <person name="Valentin K."/>
            <person name="Vardi A."/>
            <person name="Wilkerson F.P."/>
            <person name="Rokhsar D.S."/>
        </authorList>
    </citation>
    <scope>NUCLEOTIDE SEQUENCE [LARGE SCALE GENOMIC DNA]</scope>
    <source>
        <strain evidence="5 6">CCMP1335</strain>
    </source>
</reference>
<evidence type="ECO:0000313" key="5">
    <source>
        <dbReference type="EMBL" id="ACI64182.1"/>
    </source>
</evidence>
<feature type="non-terminal residue" evidence="5">
    <location>
        <position position="1"/>
    </location>
</feature>
<dbReference type="GO" id="GO:0016787">
    <property type="term" value="F:hydrolase activity"/>
    <property type="evidence" value="ECO:0007669"/>
    <property type="project" value="UniProtKB-KW"/>
</dbReference>
<dbReference type="InterPro" id="IPR029058">
    <property type="entry name" value="AB_hydrolase_fold"/>
</dbReference>
<dbReference type="Gene3D" id="3.40.50.1820">
    <property type="entry name" value="alpha/beta hydrolase"/>
    <property type="match status" value="1"/>
</dbReference>
<dbReference type="PANTHER" id="PTHR43798">
    <property type="entry name" value="MONOACYLGLYCEROL LIPASE"/>
    <property type="match status" value="1"/>
</dbReference>
<feature type="domain" description="AB hydrolase-1" evidence="4">
    <location>
        <begin position="1"/>
        <end position="103"/>
    </location>
</feature>
<evidence type="ECO:0000256" key="1">
    <source>
        <dbReference type="ARBA" id="ARBA00008645"/>
    </source>
</evidence>
<accession>B5YM37</accession>
<dbReference type="eggNOG" id="KOG1454">
    <property type="taxonomic scope" value="Eukaryota"/>
</dbReference>
<dbReference type="HOGENOM" id="CLU_2090133_0_0_1"/>
<dbReference type="InterPro" id="IPR000073">
    <property type="entry name" value="AB_hydrolase_1"/>
</dbReference>
<dbReference type="RefSeq" id="XP_002295465.1">
    <property type="nucleotide sequence ID" value="XM_002295429.1"/>
</dbReference>
<dbReference type="InParanoid" id="B5YM37"/>
<feature type="region of interest" description="Disordered" evidence="3">
    <location>
        <begin position="42"/>
        <end position="70"/>
    </location>
</feature>
<dbReference type="InterPro" id="IPR050266">
    <property type="entry name" value="AB_hydrolase_sf"/>
</dbReference>
<proteinExistence type="inferred from homology"/>
<evidence type="ECO:0000256" key="3">
    <source>
        <dbReference type="SAM" id="MobiDB-lite"/>
    </source>
</evidence>
<dbReference type="Proteomes" id="UP000001449">
    <property type="component" value="Chromosome 18"/>
</dbReference>
<dbReference type="EMBL" id="CP001159">
    <property type="protein sequence ID" value="ACI64182.1"/>
    <property type="molecule type" value="Genomic_DNA"/>
</dbReference>
<evidence type="ECO:0000313" key="6">
    <source>
        <dbReference type="Proteomes" id="UP000001449"/>
    </source>
</evidence>
<keyword evidence="2" id="KW-0378">Hydrolase</keyword>
<protein>
    <recommendedName>
        <fullName evidence="4">AB hydrolase-1 domain-containing protein</fullName>
    </recommendedName>
</protein>
<dbReference type="SUPFAM" id="SSF53474">
    <property type="entry name" value="alpha/beta-Hydrolases"/>
    <property type="match status" value="1"/>
</dbReference>
<evidence type="ECO:0000259" key="4">
    <source>
        <dbReference type="Pfam" id="PF00561"/>
    </source>
</evidence>
<dbReference type="KEGG" id="tps:THAPS_264541"/>
<dbReference type="PaxDb" id="35128-Thaps264541"/>
<dbReference type="AlphaFoldDB" id="B5YM37"/>